<evidence type="ECO:0000256" key="4">
    <source>
        <dbReference type="ARBA" id="ARBA00022475"/>
    </source>
</evidence>
<gene>
    <name evidence="22" type="primary">SSTR2</name>
    <name evidence="24" type="synonym">sstr2a</name>
</gene>
<proteinExistence type="evidence at transcript level"/>
<evidence type="ECO:0000256" key="18">
    <source>
        <dbReference type="ARBA" id="ARBA00025919"/>
    </source>
</evidence>
<reference evidence="22" key="1">
    <citation type="journal article" date="2012" name="BMC Genomics">
        <title>Efficient assembly and annotation of the transcriptome of catfish by RNA-Seq analysis of a doubled haploid homozygote.</title>
        <authorList>
            <person name="Liu S."/>
            <person name="Zhang Y."/>
            <person name="Zhou Z."/>
            <person name="Waldbieser G."/>
            <person name="Sun F."/>
            <person name="Lu J."/>
            <person name="Zhang J."/>
            <person name="Jiang Y."/>
            <person name="Zhang H."/>
            <person name="Wang X."/>
            <person name="Rajendran K.V."/>
            <person name="Khoo L."/>
            <person name="Kucuktas H."/>
            <person name="Peatman E."/>
            <person name="Liu Z."/>
        </authorList>
    </citation>
    <scope>NUCLEOTIDE SEQUENCE</scope>
    <source>
        <tissue evidence="22">Mixed</tissue>
    </source>
</reference>
<dbReference type="EMBL" id="JT412544">
    <property type="protein sequence ID" value="AHH39891.1"/>
    <property type="molecule type" value="mRNA"/>
</dbReference>
<dbReference type="CTD" id="100333578"/>
<keyword evidence="5" id="KW-0963">Cytoplasm</keyword>
<dbReference type="InterPro" id="IPR002074">
    <property type="entry name" value="Somatstn_rcpt_2"/>
</dbReference>
<dbReference type="PANTHER" id="PTHR24229">
    <property type="entry name" value="NEUROPEPTIDES RECEPTOR"/>
    <property type="match status" value="1"/>
</dbReference>
<dbReference type="GO" id="GO:0071392">
    <property type="term" value="P:cellular response to estradiol stimulus"/>
    <property type="evidence" value="ECO:0007669"/>
    <property type="project" value="TreeGrafter"/>
</dbReference>
<keyword evidence="8 20" id="KW-1133">Transmembrane helix</keyword>
<evidence type="ECO:0000256" key="8">
    <source>
        <dbReference type="ARBA" id="ARBA00022989"/>
    </source>
</evidence>
<evidence type="ECO:0000256" key="5">
    <source>
        <dbReference type="ARBA" id="ARBA00022490"/>
    </source>
</evidence>
<feature type="transmembrane region" description="Helical" evidence="20">
    <location>
        <begin position="135"/>
        <end position="154"/>
    </location>
</feature>
<organism evidence="22">
    <name type="scientific">Ictalurus punctatus</name>
    <name type="common">Channel catfish</name>
    <name type="synonym">Silurus punctatus</name>
    <dbReference type="NCBI Taxonomy" id="7998"/>
    <lineage>
        <taxon>Eukaryota</taxon>
        <taxon>Metazoa</taxon>
        <taxon>Chordata</taxon>
        <taxon>Craniata</taxon>
        <taxon>Vertebrata</taxon>
        <taxon>Euteleostomi</taxon>
        <taxon>Actinopterygii</taxon>
        <taxon>Neopterygii</taxon>
        <taxon>Teleostei</taxon>
        <taxon>Ostariophysi</taxon>
        <taxon>Siluriformes</taxon>
        <taxon>Ictaluridae</taxon>
        <taxon>Ictalurus</taxon>
    </lineage>
</organism>
<feature type="transmembrane region" description="Helical" evidence="20">
    <location>
        <begin position="59"/>
        <end position="80"/>
    </location>
</feature>
<comment type="subcellular location">
    <subcellularLocation>
        <location evidence="2">Cell membrane</location>
        <topology evidence="2">Multi-pass membrane protein</topology>
    </subcellularLocation>
    <subcellularLocation>
        <location evidence="1">Cytoplasm</location>
    </subcellularLocation>
</comment>
<dbReference type="SUPFAM" id="SSF81321">
    <property type="entry name" value="Family A G protein-coupled receptor-like"/>
    <property type="match status" value="1"/>
</dbReference>
<dbReference type="InterPro" id="IPR017452">
    <property type="entry name" value="GPCR_Rhodpsn_7TM"/>
</dbReference>
<dbReference type="GO" id="GO:0042923">
    <property type="term" value="F:neuropeptide binding"/>
    <property type="evidence" value="ECO:0007669"/>
    <property type="project" value="TreeGrafter"/>
</dbReference>
<dbReference type="PRINTS" id="PR00588">
    <property type="entry name" value="SOMATOSTTN2R"/>
</dbReference>
<comment type="similarity">
    <text evidence="19">Belongs to the G-protein coupled receptor 1 family.</text>
</comment>
<evidence type="ECO:0000256" key="10">
    <source>
        <dbReference type="ARBA" id="ARBA00023136"/>
    </source>
</evidence>
<keyword evidence="4" id="KW-1003">Cell membrane</keyword>
<evidence type="ECO:0000256" key="11">
    <source>
        <dbReference type="ARBA" id="ARBA00023139"/>
    </source>
</evidence>
<feature type="transmembrane region" description="Helical" evidence="20">
    <location>
        <begin position="265"/>
        <end position="285"/>
    </location>
</feature>
<feature type="transmembrane region" description="Helical" evidence="20">
    <location>
        <begin position="214"/>
        <end position="244"/>
    </location>
</feature>
<keyword evidence="15 19" id="KW-0807">Transducer</keyword>
<keyword evidence="7 19" id="KW-0812">Transmembrane</keyword>
<accession>W5UCZ8</accession>
<evidence type="ECO:0000256" key="14">
    <source>
        <dbReference type="ARBA" id="ARBA00023180"/>
    </source>
</evidence>
<protein>
    <recommendedName>
        <fullName evidence="3">Somatostatin receptor type 2</fullName>
    </recommendedName>
</protein>
<feature type="transmembrane region" description="Helical" evidence="20">
    <location>
        <begin position="305"/>
        <end position="326"/>
    </location>
</feature>
<keyword evidence="13 19" id="KW-0675">Receptor</keyword>
<dbReference type="InterPro" id="IPR000276">
    <property type="entry name" value="GPCR_Rhodpsn"/>
</dbReference>
<reference evidence="24" key="3">
    <citation type="submission" date="2025-04" db="UniProtKB">
        <authorList>
            <consortium name="RefSeq"/>
        </authorList>
    </citation>
    <scope>IDENTIFICATION</scope>
    <source>
        <tissue evidence="24">Blood</tissue>
    </source>
</reference>
<evidence type="ECO:0000256" key="9">
    <source>
        <dbReference type="ARBA" id="ARBA00023040"/>
    </source>
</evidence>
<evidence type="ECO:0000256" key="13">
    <source>
        <dbReference type="ARBA" id="ARBA00023170"/>
    </source>
</evidence>
<dbReference type="PROSITE" id="PS00237">
    <property type="entry name" value="G_PROTEIN_RECEP_F1_1"/>
    <property type="match status" value="1"/>
</dbReference>
<name>W5UCZ8_ICTPU</name>
<dbReference type="STRING" id="7998.ENSIPUP00000017322"/>
<dbReference type="SMART" id="SM01381">
    <property type="entry name" value="7TM_GPCR_Srsx"/>
    <property type="match status" value="1"/>
</dbReference>
<keyword evidence="12" id="KW-1015">Disulfide bond</keyword>
<evidence type="ECO:0000256" key="15">
    <source>
        <dbReference type="ARBA" id="ARBA00023224"/>
    </source>
</evidence>
<dbReference type="GO" id="GO:0071385">
    <property type="term" value="P:cellular response to glucocorticoid stimulus"/>
    <property type="evidence" value="ECO:0007669"/>
    <property type="project" value="TreeGrafter"/>
</dbReference>
<dbReference type="PRINTS" id="PR00237">
    <property type="entry name" value="GPCRRHODOPSN"/>
</dbReference>
<dbReference type="OMA" id="VRWPFGE"/>
<evidence type="ECO:0000256" key="19">
    <source>
        <dbReference type="RuleBase" id="RU000688"/>
    </source>
</evidence>
<keyword evidence="6" id="KW-0597">Phosphoprotein</keyword>
<dbReference type="Gene3D" id="1.20.1070.10">
    <property type="entry name" value="Rhodopsin 7-helix transmembrane proteins"/>
    <property type="match status" value="1"/>
</dbReference>
<evidence type="ECO:0000313" key="24">
    <source>
        <dbReference type="RefSeq" id="XP_017339926.1"/>
    </source>
</evidence>
<evidence type="ECO:0000256" key="7">
    <source>
        <dbReference type="ARBA" id="ARBA00022692"/>
    </source>
</evidence>
<keyword evidence="10 20" id="KW-0472">Membrane</keyword>
<comment type="subunit">
    <text evidence="18">Homodimer and heterodimer with SSTR3 and SSTR5. Heterodimerization with SSTR3 inactivates SSTR3 receptor function. Heterodimerization with SSTR5 is enhanced by agonist stimulation of SSTR2 and increases SSTR2 cell growth inhibition activity. Following agonist stimulation, homodimers dissociate into monomers which is required for receptor internalization. Interacts with beta-arrestin; this interaction is necessary for receptor internalization and is destabilized by heterodimerization with SSTR5 which results in increased recycling of SSTR2 to the cell surface. Interacts (via C-terminus) with SHANK1 (via PDZ domain).</text>
</comment>
<evidence type="ECO:0000256" key="2">
    <source>
        <dbReference type="ARBA" id="ARBA00004651"/>
    </source>
</evidence>
<dbReference type="Pfam" id="PF00001">
    <property type="entry name" value="7tm_1"/>
    <property type="match status" value="1"/>
</dbReference>
<dbReference type="AlphaFoldDB" id="W5UCZ8"/>
<dbReference type="PRINTS" id="PR00246">
    <property type="entry name" value="SOMATOSTATNR"/>
</dbReference>
<dbReference type="PANTHER" id="PTHR24229:SF6">
    <property type="entry name" value="SOMATOSTATIN RECEPTOR TYPE 2"/>
    <property type="match status" value="1"/>
</dbReference>
<dbReference type="OrthoDB" id="6076970at2759"/>
<evidence type="ECO:0000259" key="21">
    <source>
        <dbReference type="PROSITE" id="PS50262"/>
    </source>
</evidence>
<dbReference type="RefSeq" id="XP_017339926.1">
    <property type="nucleotide sequence ID" value="XM_017484437.3"/>
</dbReference>
<evidence type="ECO:0000313" key="22">
    <source>
        <dbReference type="EMBL" id="AHH39891.1"/>
    </source>
</evidence>
<evidence type="ECO:0000256" key="3">
    <source>
        <dbReference type="ARBA" id="ARBA00018772"/>
    </source>
</evidence>
<feature type="transmembrane region" description="Helical" evidence="20">
    <location>
        <begin position="92"/>
        <end position="115"/>
    </location>
</feature>
<feature type="domain" description="G-protein coupled receptors family 1 profile" evidence="21">
    <location>
        <begin position="71"/>
        <end position="323"/>
    </location>
</feature>
<dbReference type="GO" id="GO:0004994">
    <property type="term" value="F:somatostatin receptor activity"/>
    <property type="evidence" value="ECO:0007669"/>
    <property type="project" value="InterPro"/>
</dbReference>
<evidence type="ECO:0000256" key="17">
    <source>
        <dbReference type="ARBA" id="ARBA00024823"/>
    </source>
</evidence>
<dbReference type="GeneTree" id="ENSGT00940000156544"/>
<feature type="transmembrane region" description="Helical" evidence="20">
    <location>
        <begin position="175"/>
        <end position="194"/>
    </location>
</feature>
<sequence length="383" mass="43366">MVKMESWTLLPAPSNLSFFEPLLYDSFFPVNESDFSPDDYPHNITHHAFDQTSSVVITFVYFVVCAVGLCGNALVMYVILRYAKMKTVTNIYILNLAVADVLCMLSLPFIAIQLALLHWPFGAAICRIVLTMDSLNQFTSIFFLTVMSIDRYLAVVHPIKSTKWRKPRVAKTISLAMWGVSLLVNLPIMIFSGLNTNKNEARTCTMLWPEPQNTYYTAFIFYTFLMGFFLPLIVICLCYLLIVIKVKSSGVRVCSSKRKRSERKVTRMVSIVVVVFVLCWLPFFMFNVASVTGTLIPTPVLKSTFDFVVVLGYANSCANPILYAFLSDNFKKSFQNVLCLKRVGGLDEIERSDSRQDRTRMVNDIITETHNAALLNGDLQTSI</sequence>
<evidence type="ECO:0000256" key="1">
    <source>
        <dbReference type="ARBA" id="ARBA00004496"/>
    </source>
</evidence>
<keyword evidence="9 19" id="KW-0297">G-protein coupled receptor</keyword>
<dbReference type="GO" id="GO:0005886">
    <property type="term" value="C:plasma membrane"/>
    <property type="evidence" value="ECO:0007669"/>
    <property type="project" value="UniProtKB-SubCell"/>
</dbReference>
<evidence type="ECO:0000256" key="6">
    <source>
        <dbReference type="ARBA" id="ARBA00022553"/>
    </source>
</evidence>
<keyword evidence="23" id="KW-1185">Reference proteome</keyword>
<dbReference type="GeneID" id="108274330"/>
<evidence type="ECO:0000256" key="20">
    <source>
        <dbReference type="SAM" id="Phobius"/>
    </source>
</evidence>
<reference evidence="23" key="2">
    <citation type="journal article" date="2016" name="Nat. Commun.">
        <title>The channel catfish genome sequence provides insights into the evolution of scale formation in teleosts.</title>
        <authorList>
            <person name="Liu Z."/>
            <person name="Liu S."/>
            <person name="Yao J."/>
            <person name="Bao L."/>
            <person name="Zhang J."/>
            <person name="Li Y."/>
            <person name="Jiang C."/>
            <person name="Sun L."/>
            <person name="Wang R."/>
            <person name="Zhang Y."/>
            <person name="Zhou T."/>
            <person name="Zeng Q."/>
            <person name="Fu Q."/>
            <person name="Gao S."/>
            <person name="Li N."/>
            <person name="Koren S."/>
            <person name="Jiang Y."/>
            <person name="Zimin A."/>
            <person name="Xu P."/>
            <person name="Phillippy A.M."/>
            <person name="Geng X."/>
            <person name="Song L."/>
            <person name="Sun F."/>
            <person name="Li C."/>
            <person name="Wang X."/>
            <person name="Chen A."/>
            <person name="Jin Y."/>
            <person name="Yuan Z."/>
            <person name="Yang Y."/>
            <person name="Tan S."/>
            <person name="Peatman E."/>
            <person name="Lu J."/>
            <person name="Qin Z."/>
            <person name="Dunham R."/>
            <person name="Li Z."/>
            <person name="Sonstegard T."/>
            <person name="Feng J."/>
            <person name="Danzmann R.G."/>
            <person name="Schroeder S."/>
            <person name="Scheffler B."/>
            <person name="Duke M.V."/>
            <person name="Ballard L."/>
            <person name="Kucuktas H."/>
            <person name="Kaltenboeck L."/>
            <person name="Liu H."/>
            <person name="Armbruster J."/>
            <person name="Xie Y."/>
            <person name="Kirby M.L."/>
            <person name="Tian Y."/>
            <person name="Flanagan M.E."/>
            <person name="Mu W."/>
            <person name="Waldbieser G.C."/>
        </authorList>
    </citation>
    <scope>NUCLEOTIDE SEQUENCE [LARGE SCALE GENOMIC DNA]</scope>
    <source>
        <strain evidence="23">SDA103</strain>
    </source>
</reference>
<dbReference type="GO" id="GO:0043005">
    <property type="term" value="C:neuron projection"/>
    <property type="evidence" value="ECO:0007669"/>
    <property type="project" value="TreeGrafter"/>
</dbReference>
<keyword evidence="11" id="KW-0564">Palmitate</keyword>
<dbReference type="GO" id="GO:0005737">
    <property type="term" value="C:cytoplasm"/>
    <property type="evidence" value="ECO:0007669"/>
    <property type="project" value="UniProtKB-SubCell"/>
</dbReference>
<dbReference type="PROSITE" id="PS50262">
    <property type="entry name" value="G_PROTEIN_RECEP_F1_2"/>
    <property type="match status" value="1"/>
</dbReference>
<dbReference type="InterPro" id="IPR000586">
    <property type="entry name" value="Somatstn_rcpt"/>
</dbReference>
<dbReference type="KEGG" id="ipu:108274330"/>
<keyword evidence="14" id="KW-0325">Glycoprotein</keyword>
<evidence type="ECO:0000313" key="23">
    <source>
        <dbReference type="Proteomes" id="UP000221080"/>
    </source>
</evidence>
<keyword evidence="16" id="KW-0449">Lipoprotein</keyword>
<dbReference type="Proteomes" id="UP000221080">
    <property type="component" value="Chromosome 13"/>
</dbReference>
<evidence type="ECO:0000256" key="12">
    <source>
        <dbReference type="ARBA" id="ARBA00023157"/>
    </source>
</evidence>
<dbReference type="FunFam" id="1.20.1070.10:FF:000039">
    <property type="entry name" value="somatostatin receptor type 2"/>
    <property type="match status" value="1"/>
</dbReference>
<comment type="function">
    <text evidence="17">Receptor for somatostatin-14 and -28. This receptor is coupled via pertussis toxin sensitive G proteins to inhibition of adenylyl cyclase. In addition it stimulates phosphotyrosine phosphatase and PLC via pertussis toxin insensitive as well as sensitive G proteins. Inhibits calcium entry by suppressing voltage-dependent calcium channels. Acts as the functionally dominant somatostatin receptor in pancreatic alpha- and beta-cells where it mediates the inhibitory effect of somatostatin-14 on hormone secretion. Inhibits cell growth through enhancement of MAPK1 and MAPK2 phosphorylation and subsequent up-regulation of CDKN1B. Stimulates neuronal migration and axon outgrowth and may participate in neuron development and maturation during brain development. Mediates negative regulation of insulin receptor signaling through PTPN6. Inactivates SSTR3 receptor function following heterodimerization.</text>
</comment>
<evidence type="ECO:0000256" key="16">
    <source>
        <dbReference type="ARBA" id="ARBA00023288"/>
    </source>
</evidence>